<comment type="caution">
    <text evidence="1">The sequence shown here is derived from an EMBL/GenBank/DDBJ whole genome shotgun (WGS) entry which is preliminary data.</text>
</comment>
<reference evidence="1" key="1">
    <citation type="journal article" date="2014" name="Front. Microbiol.">
        <title>High frequency of phylogenetically diverse reductive dehalogenase-homologous genes in deep subseafloor sedimentary metagenomes.</title>
        <authorList>
            <person name="Kawai M."/>
            <person name="Futagami T."/>
            <person name="Toyoda A."/>
            <person name="Takaki Y."/>
            <person name="Nishi S."/>
            <person name="Hori S."/>
            <person name="Arai W."/>
            <person name="Tsubouchi T."/>
            <person name="Morono Y."/>
            <person name="Uchiyama I."/>
            <person name="Ito T."/>
            <person name="Fujiyama A."/>
            <person name="Inagaki F."/>
            <person name="Takami H."/>
        </authorList>
    </citation>
    <scope>NUCLEOTIDE SEQUENCE</scope>
    <source>
        <strain evidence="1">Expedition CK06-06</strain>
    </source>
</reference>
<organism evidence="1">
    <name type="scientific">marine sediment metagenome</name>
    <dbReference type="NCBI Taxonomy" id="412755"/>
    <lineage>
        <taxon>unclassified sequences</taxon>
        <taxon>metagenomes</taxon>
        <taxon>ecological metagenomes</taxon>
    </lineage>
</organism>
<accession>X1L3H2</accession>
<evidence type="ECO:0000313" key="1">
    <source>
        <dbReference type="EMBL" id="GAH96959.1"/>
    </source>
</evidence>
<protein>
    <recommendedName>
        <fullName evidence="2">Restriction endonuclease type IV Mrr domain-containing protein</fullName>
    </recommendedName>
</protein>
<gene>
    <name evidence="1" type="ORF">S06H3_07148</name>
</gene>
<dbReference type="AlphaFoldDB" id="X1L3H2"/>
<proteinExistence type="predicted"/>
<dbReference type="EMBL" id="BARV01002862">
    <property type="protein sequence ID" value="GAH96959.1"/>
    <property type="molecule type" value="Genomic_DNA"/>
</dbReference>
<evidence type="ECO:0008006" key="2">
    <source>
        <dbReference type="Google" id="ProtNLM"/>
    </source>
</evidence>
<sequence>MKKITEINWNNFKAKFNGKEQKSFEWLCYLLFCNEFNINTGIFRYKNQAGIETEPIEYDGKLIGFQAKFYESKISENKDDIKDSIAKAKSKNQKLNKILIYINQEFSESSKKDKKEPVYKKEIENYAKSQSIEIEWRVPSHFEAQLAFDKNRTFAQHFFSLDKSIIDFIGELTQHTESILTPIHSK</sequence>
<name>X1L3H2_9ZZZZ</name>